<evidence type="ECO:0000256" key="1">
    <source>
        <dbReference type="SAM" id="Phobius"/>
    </source>
</evidence>
<dbReference type="RefSeq" id="WP_285930774.1">
    <property type="nucleotide sequence ID" value="NZ_JASTZU010000018.1"/>
</dbReference>
<gene>
    <name evidence="2" type="ORF">QQS35_05010</name>
</gene>
<sequence length="119" mass="13606">MQLYYQSYLNVLKRNFMLVIMALILLIITFFIWAGFPFFIIGSGVAGLTTNLVIIHFTISISGGLLFSMYFVPINFKVAKNVAKIKVRGVVNSFVRIQIIWIIVSAIIFEMFFCIVLQL</sequence>
<feature type="transmembrane region" description="Helical" evidence="1">
    <location>
        <begin position="93"/>
        <end position="118"/>
    </location>
</feature>
<dbReference type="EMBL" id="JASTZU010000018">
    <property type="protein sequence ID" value="MDL4839816.1"/>
    <property type="molecule type" value="Genomic_DNA"/>
</dbReference>
<keyword evidence="3" id="KW-1185">Reference proteome</keyword>
<feature type="transmembrane region" description="Helical" evidence="1">
    <location>
        <begin position="53"/>
        <end position="72"/>
    </location>
</feature>
<proteinExistence type="predicted"/>
<evidence type="ECO:0000313" key="2">
    <source>
        <dbReference type="EMBL" id="MDL4839816.1"/>
    </source>
</evidence>
<feature type="transmembrane region" description="Helical" evidence="1">
    <location>
        <begin position="16"/>
        <end position="41"/>
    </location>
</feature>
<organism evidence="2 3">
    <name type="scientific">Aquibacillus rhizosphaerae</name>
    <dbReference type="NCBI Taxonomy" id="3051431"/>
    <lineage>
        <taxon>Bacteria</taxon>
        <taxon>Bacillati</taxon>
        <taxon>Bacillota</taxon>
        <taxon>Bacilli</taxon>
        <taxon>Bacillales</taxon>
        <taxon>Bacillaceae</taxon>
        <taxon>Aquibacillus</taxon>
    </lineage>
</organism>
<protein>
    <submittedName>
        <fullName evidence="2">Uncharacterized protein</fullName>
    </submittedName>
</protein>
<keyword evidence="1" id="KW-1133">Transmembrane helix</keyword>
<keyword evidence="1" id="KW-0812">Transmembrane</keyword>
<reference evidence="2 3" key="1">
    <citation type="submission" date="2023-06" db="EMBL/GenBank/DDBJ databases">
        <title>Aquibacillus rhizosphaerae LR5S19.</title>
        <authorList>
            <person name="Sun J.-Q."/>
        </authorList>
    </citation>
    <scope>NUCLEOTIDE SEQUENCE [LARGE SCALE GENOMIC DNA]</scope>
    <source>
        <strain evidence="2 3">LR5S19</strain>
    </source>
</reference>
<name>A0ABT7L1U9_9BACI</name>
<accession>A0ABT7L1U9</accession>
<comment type="caution">
    <text evidence="2">The sequence shown here is derived from an EMBL/GenBank/DDBJ whole genome shotgun (WGS) entry which is preliminary data.</text>
</comment>
<evidence type="ECO:0000313" key="3">
    <source>
        <dbReference type="Proteomes" id="UP001235343"/>
    </source>
</evidence>
<dbReference type="Proteomes" id="UP001235343">
    <property type="component" value="Unassembled WGS sequence"/>
</dbReference>
<keyword evidence="1" id="KW-0472">Membrane</keyword>